<dbReference type="EMBL" id="CP022605">
    <property type="protein sequence ID" value="ASV87992.1"/>
    <property type="molecule type" value="Genomic_DNA"/>
</dbReference>
<dbReference type="Proteomes" id="UP000215256">
    <property type="component" value="Plasmid unnamed1"/>
</dbReference>
<dbReference type="GO" id="GO:0016740">
    <property type="term" value="F:transferase activity"/>
    <property type="evidence" value="ECO:0007669"/>
    <property type="project" value="UniProtKB-KW"/>
</dbReference>
<keyword evidence="2" id="KW-0808">Transferase</keyword>
<dbReference type="InterPro" id="IPR005069">
    <property type="entry name" value="Nucl-diP-sugar_transferase"/>
</dbReference>
<proteinExistence type="predicted"/>
<geneLocation type="plasmid" evidence="2 3">
    <name>unnamed1</name>
</geneLocation>
<name>A0A248UN03_9HYPH</name>
<evidence type="ECO:0000313" key="2">
    <source>
        <dbReference type="EMBL" id="ASV87992.1"/>
    </source>
</evidence>
<gene>
    <name evidence="2" type="ORF">CES85_3021</name>
</gene>
<evidence type="ECO:0000259" key="1">
    <source>
        <dbReference type="Pfam" id="PF03407"/>
    </source>
</evidence>
<feature type="domain" description="Nucleotide-diphospho-sugar transferase" evidence="1">
    <location>
        <begin position="102"/>
        <end position="194"/>
    </location>
</feature>
<reference evidence="2 3" key="1">
    <citation type="submission" date="2017-07" db="EMBL/GenBank/DDBJ databases">
        <title>Phylogenetic study on the rhizospheric bacterium Ochrobactrum sp. A44.</title>
        <authorList>
            <person name="Krzyzanowska D.M."/>
            <person name="Ossowicki A."/>
            <person name="Rajewska M."/>
            <person name="Maciag T."/>
            <person name="Kaczynski Z."/>
            <person name="Czerwicka M."/>
            <person name="Jafra S."/>
        </authorList>
    </citation>
    <scope>NUCLEOTIDE SEQUENCE [LARGE SCALE GENOMIC DNA]</scope>
    <source>
        <strain evidence="2 3">A44</strain>
        <plasmid evidence="2 3">unnamed1</plasmid>
    </source>
</reference>
<protein>
    <submittedName>
        <fullName evidence="2">Nucleotide-diphospho-sugar transferase family protein</fullName>
    </submittedName>
</protein>
<keyword evidence="2" id="KW-0614">Plasmid</keyword>
<dbReference type="AlphaFoldDB" id="A0A248UN03"/>
<dbReference type="KEGG" id="och:CES85_3021"/>
<sequence length="251" mass="29164">MSFLETIRRKFFAITPEYRRFVRPFPKFHELRQSLKTSGTVVGFYTRNSFYADEAKRMEKSARRLGLTVETTAMDGAGSWVKNAALKPTFLLEAREAHKGPLLYVDVDAVFHKDPWPKLDAIDADIGVFYSREGNLISATIFLADTPEVLELLRQWKNACDSQPEIWDQVTLQEILSNISDKRLSIARLPVSFCWVFDRFKNGFSDEVFIEQLQASRQATSKRRLFGRRSKRLVRRDERIKEIEHILAEDP</sequence>
<organism evidence="2 3">
    <name type="scientific">Ochrobactrum quorumnocens</name>
    <dbReference type="NCBI Taxonomy" id="271865"/>
    <lineage>
        <taxon>Bacteria</taxon>
        <taxon>Pseudomonadati</taxon>
        <taxon>Pseudomonadota</taxon>
        <taxon>Alphaproteobacteria</taxon>
        <taxon>Hyphomicrobiales</taxon>
        <taxon>Brucellaceae</taxon>
        <taxon>Brucella/Ochrobactrum group</taxon>
        <taxon>Ochrobactrum</taxon>
    </lineage>
</organism>
<evidence type="ECO:0000313" key="3">
    <source>
        <dbReference type="Proteomes" id="UP000215256"/>
    </source>
</evidence>
<accession>A0A248UN03</accession>
<dbReference type="Pfam" id="PF03407">
    <property type="entry name" value="Nucleotid_trans"/>
    <property type="match status" value="1"/>
</dbReference>